<reference evidence="3" key="1">
    <citation type="submission" date="2020-12" db="EMBL/GenBank/DDBJ databases">
        <authorList>
            <person name="Iha C."/>
        </authorList>
    </citation>
    <scope>NUCLEOTIDE SEQUENCE</scope>
</reference>
<feature type="signal peptide" evidence="2">
    <location>
        <begin position="1"/>
        <end position="20"/>
    </location>
</feature>
<evidence type="ECO:0000313" key="4">
    <source>
        <dbReference type="Proteomes" id="UP000708148"/>
    </source>
</evidence>
<protein>
    <recommendedName>
        <fullName evidence="5">Glycine-rich protein</fullName>
    </recommendedName>
</protein>
<evidence type="ECO:0000256" key="2">
    <source>
        <dbReference type="SAM" id="SignalP"/>
    </source>
</evidence>
<gene>
    <name evidence="3" type="ORF">OSTQU699_LOCUS6800</name>
</gene>
<accession>A0A8S1J5Y0</accession>
<feature type="compositionally biased region" description="Gly residues" evidence="1">
    <location>
        <begin position="75"/>
        <end position="85"/>
    </location>
</feature>
<proteinExistence type="predicted"/>
<evidence type="ECO:0000256" key="1">
    <source>
        <dbReference type="SAM" id="MobiDB-lite"/>
    </source>
</evidence>
<organism evidence="3 4">
    <name type="scientific">Ostreobium quekettii</name>
    <dbReference type="NCBI Taxonomy" id="121088"/>
    <lineage>
        <taxon>Eukaryota</taxon>
        <taxon>Viridiplantae</taxon>
        <taxon>Chlorophyta</taxon>
        <taxon>core chlorophytes</taxon>
        <taxon>Ulvophyceae</taxon>
        <taxon>TCBD clade</taxon>
        <taxon>Bryopsidales</taxon>
        <taxon>Ostreobineae</taxon>
        <taxon>Ostreobiaceae</taxon>
        <taxon>Ostreobium</taxon>
    </lineage>
</organism>
<evidence type="ECO:0000313" key="3">
    <source>
        <dbReference type="EMBL" id="CAD7701441.1"/>
    </source>
</evidence>
<keyword evidence="2" id="KW-0732">Signal</keyword>
<name>A0A8S1J5Y0_9CHLO</name>
<dbReference type="AlphaFoldDB" id="A0A8S1J5Y0"/>
<keyword evidence="4" id="KW-1185">Reference proteome</keyword>
<comment type="caution">
    <text evidence="3">The sequence shown here is derived from an EMBL/GenBank/DDBJ whole genome shotgun (WGS) entry which is preliminary data.</text>
</comment>
<feature type="region of interest" description="Disordered" evidence="1">
    <location>
        <begin position="45"/>
        <end position="85"/>
    </location>
</feature>
<dbReference type="Proteomes" id="UP000708148">
    <property type="component" value="Unassembled WGS sequence"/>
</dbReference>
<sequence length="115" mass="11249">MAPRVLLVLVLACAIIAASGMELDEPSAEKGIVSESRKLLGCGHSKCKKKDGKYGYSGKKKGADRDSGKKDDGGYSSGYSGGSGDGYGGGSSGGIDSLLGGGSGGIGGLLSDVTG</sequence>
<evidence type="ECO:0008006" key="5">
    <source>
        <dbReference type="Google" id="ProtNLM"/>
    </source>
</evidence>
<feature type="chain" id="PRO_5035862841" description="Glycine-rich protein" evidence="2">
    <location>
        <begin position="21"/>
        <end position="115"/>
    </location>
</feature>
<feature type="compositionally biased region" description="Basic and acidic residues" evidence="1">
    <location>
        <begin position="61"/>
        <end position="73"/>
    </location>
</feature>
<dbReference type="EMBL" id="CAJHUC010001538">
    <property type="protein sequence ID" value="CAD7701441.1"/>
    <property type="molecule type" value="Genomic_DNA"/>
</dbReference>